<dbReference type="Proteomes" id="UP000257200">
    <property type="component" value="Unplaced"/>
</dbReference>
<dbReference type="GO" id="GO:0003676">
    <property type="term" value="F:nucleic acid binding"/>
    <property type="evidence" value="ECO:0007669"/>
    <property type="project" value="InterPro"/>
</dbReference>
<name>A0A3Q1EUJ0_9TELE</name>
<dbReference type="InterPro" id="IPR012337">
    <property type="entry name" value="RNaseH-like_sf"/>
</dbReference>
<dbReference type="PANTHER" id="PTHR37984">
    <property type="entry name" value="PROTEIN CBG26694"/>
    <property type="match status" value="1"/>
</dbReference>
<dbReference type="PANTHER" id="PTHR37984:SF15">
    <property type="entry name" value="INTEGRASE CATALYTIC DOMAIN-CONTAINING PROTEIN"/>
    <property type="match status" value="1"/>
</dbReference>
<dbReference type="PROSITE" id="PS50994">
    <property type="entry name" value="INTEGRASE"/>
    <property type="match status" value="1"/>
</dbReference>
<dbReference type="GeneTree" id="ENSGT01000000214408"/>
<keyword evidence="4" id="KW-1185">Reference proteome</keyword>
<dbReference type="FunFam" id="1.10.340.70:FF:000001">
    <property type="entry name" value="Retrovirus-related Pol polyprotein from transposon gypsy-like Protein"/>
    <property type="match status" value="1"/>
</dbReference>
<dbReference type="Gene3D" id="3.30.420.10">
    <property type="entry name" value="Ribonuclease H-like superfamily/Ribonuclease H"/>
    <property type="match status" value="1"/>
</dbReference>
<dbReference type="SUPFAM" id="SSF53098">
    <property type="entry name" value="Ribonuclease H-like"/>
    <property type="match status" value="1"/>
</dbReference>
<dbReference type="InterPro" id="IPR001584">
    <property type="entry name" value="Integrase_cat-core"/>
</dbReference>
<dbReference type="InterPro" id="IPR050951">
    <property type="entry name" value="Retrovirus_Pol_polyprotein"/>
</dbReference>
<dbReference type="Gene3D" id="1.10.340.70">
    <property type="match status" value="1"/>
</dbReference>
<evidence type="ECO:0000313" key="3">
    <source>
        <dbReference type="Ensembl" id="ENSAPOP00000007843.1"/>
    </source>
</evidence>
<dbReference type="STRING" id="80966.ENSAPOP00000007843"/>
<dbReference type="Pfam" id="PF00665">
    <property type="entry name" value="rve"/>
    <property type="match status" value="1"/>
</dbReference>
<accession>A0A3Q1EUJ0</accession>
<dbReference type="FunFam" id="3.30.420.10:FF:000032">
    <property type="entry name" value="Retrovirus-related Pol polyprotein from transposon 297-like Protein"/>
    <property type="match status" value="1"/>
</dbReference>
<sequence length="486" mass="55984">MPETGWKEAQWSDPDIKAIREYVTRSSFPSRAERLALPSRTQKLLRQWKKLMVRDDLLYRTAIDRVTYEEHHQVVCPSSRCEEVWRRIHEAGAHCGVERTLARIRQQFYWPNMEGEVRAFQEKCVRCCLQKSRVEPKAPLHPIESTYPLEIIELDYLTLGRPTDTYQNILVATDKFTRFAWAIPTIDQTAQTTVKMLWKHIMQPFGCPSRYHSDRGPNFESALMQQLCDLYGIAKSRTTSYHAAGNGGVERFNQTLLNMLRTLDEEKQRSWQSYLLELVHAYNNTVHSVTGYAPSFLMFGRHLRLPVDVGLGLSFQQQSFDLNGWVKDHQSRLSFAYGIARGKIAGAASQHKRQFDKKAKALPLVPGERVLLRNRRREGKGKLSTWWDPEPHVILDCVGETGVVYKVRPEKGGREQTVHRNNLKLCIASPTTLEPPVGELSLPTQRIELPVFYGFMPAAPELDDSLELPRRSTRVNLGQQPARYRD</sequence>
<proteinExistence type="predicted"/>
<protein>
    <recommendedName>
        <fullName evidence="1">Gypsy retrotransposon integrase-like protein 1</fullName>
    </recommendedName>
</protein>
<evidence type="ECO:0000256" key="1">
    <source>
        <dbReference type="ARBA" id="ARBA00039658"/>
    </source>
</evidence>
<dbReference type="Ensembl" id="ENSAPOT00000004258.1">
    <property type="protein sequence ID" value="ENSAPOP00000007843.1"/>
    <property type="gene ID" value="ENSAPOG00000009871.1"/>
</dbReference>
<organism evidence="3 4">
    <name type="scientific">Acanthochromis polyacanthus</name>
    <name type="common">spiny chromis</name>
    <dbReference type="NCBI Taxonomy" id="80966"/>
    <lineage>
        <taxon>Eukaryota</taxon>
        <taxon>Metazoa</taxon>
        <taxon>Chordata</taxon>
        <taxon>Craniata</taxon>
        <taxon>Vertebrata</taxon>
        <taxon>Euteleostomi</taxon>
        <taxon>Actinopterygii</taxon>
        <taxon>Neopterygii</taxon>
        <taxon>Teleostei</taxon>
        <taxon>Neoteleostei</taxon>
        <taxon>Acanthomorphata</taxon>
        <taxon>Ovalentaria</taxon>
        <taxon>Pomacentridae</taxon>
        <taxon>Acanthochromis</taxon>
    </lineage>
</organism>
<feature type="domain" description="Integrase catalytic" evidence="2">
    <location>
        <begin position="144"/>
        <end position="302"/>
    </location>
</feature>
<dbReference type="GO" id="GO:0015074">
    <property type="term" value="P:DNA integration"/>
    <property type="evidence" value="ECO:0007669"/>
    <property type="project" value="InterPro"/>
</dbReference>
<reference evidence="3" key="1">
    <citation type="submission" date="2025-08" db="UniProtKB">
        <authorList>
            <consortium name="Ensembl"/>
        </authorList>
    </citation>
    <scope>IDENTIFICATION</scope>
</reference>
<dbReference type="InterPro" id="IPR041588">
    <property type="entry name" value="Integrase_H2C2"/>
</dbReference>
<reference evidence="3" key="2">
    <citation type="submission" date="2025-09" db="UniProtKB">
        <authorList>
            <consortium name="Ensembl"/>
        </authorList>
    </citation>
    <scope>IDENTIFICATION</scope>
</reference>
<evidence type="ECO:0000259" key="2">
    <source>
        <dbReference type="PROSITE" id="PS50994"/>
    </source>
</evidence>
<dbReference type="InParanoid" id="A0A3Q1EUJ0"/>
<dbReference type="InterPro" id="IPR036397">
    <property type="entry name" value="RNaseH_sf"/>
</dbReference>
<evidence type="ECO:0000313" key="4">
    <source>
        <dbReference type="Proteomes" id="UP000257200"/>
    </source>
</evidence>
<dbReference type="AlphaFoldDB" id="A0A3Q1EUJ0"/>
<dbReference type="Pfam" id="PF17921">
    <property type="entry name" value="Integrase_H2C2"/>
    <property type="match status" value="1"/>
</dbReference>